<name>Q978K1_THEVO</name>
<evidence type="ECO:0000256" key="9">
    <source>
        <dbReference type="ARBA" id="ARBA00030057"/>
    </source>
</evidence>
<organism evidence="11 12">
    <name type="scientific">Thermoplasma volcanium (strain ATCC 51530 / DSM 4299 / JCM 9571 / NBRC 15438 / GSS1)</name>
    <dbReference type="NCBI Taxonomy" id="273116"/>
    <lineage>
        <taxon>Archaea</taxon>
        <taxon>Methanobacteriati</taxon>
        <taxon>Thermoplasmatota</taxon>
        <taxon>Thermoplasmata</taxon>
        <taxon>Thermoplasmatales</taxon>
        <taxon>Thermoplasmataceae</taxon>
        <taxon>Thermoplasma</taxon>
    </lineage>
</organism>
<keyword evidence="12" id="KW-1185">Reference proteome</keyword>
<evidence type="ECO:0000256" key="5">
    <source>
        <dbReference type="ARBA" id="ARBA00022741"/>
    </source>
</evidence>
<evidence type="ECO:0000259" key="10">
    <source>
        <dbReference type="PROSITE" id="PS50862"/>
    </source>
</evidence>
<accession>Q978K1</accession>
<dbReference type="InterPro" id="IPR006195">
    <property type="entry name" value="aa-tRNA-synth_II"/>
</dbReference>
<comment type="similarity">
    <text evidence="2">Belongs to the class-II aminoacyl-tRNA synthetase family.</text>
</comment>
<keyword evidence="8 11" id="KW-0030">Aminoacyl-tRNA synthetase</keyword>
<dbReference type="NCBIfam" id="TIGR00389">
    <property type="entry name" value="glyS_dimeric"/>
    <property type="match status" value="1"/>
</dbReference>
<dbReference type="AlphaFoldDB" id="Q978K1"/>
<dbReference type="GeneID" id="1442104"/>
<evidence type="ECO:0000313" key="11">
    <source>
        <dbReference type="EMBL" id="BAB60556.1"/>
    </source>
</evidence>
<keyword evidence="6" id="KW-0067">ATP-binding</keyword>
<keyword evidence="7" id="KW-0648">Protein biosynthesis</keyword>
<evidence type="ECO:0000256" key="6">
    <source>
        <dbReference type="ARBA" id="ARBA00022840"/>
    </source>
</evidence>
<keyword evidence="4" id="KW-0436">Ligase</keyword>
<dbReference type="Gene3D" id="3.40.50.800">
    <property type="entry name" value="Anticodon-binding domain"/>
    <property type="match status" value="1"/>
</dbReference>
<comment type="subcellular location">
    <subcellularLocation>
        <location evidence="1">Cytoplasm</location>
    </subcellularLocation>
</comment>
<dbReference type="SUPFAM" id="SSF52954">
    <property type="entry name" value="Class II aaRS ABD-related"/>
    <property type="match status" value="1"/>
</dbReference>
<dbReference type="NCBIfam" id="NF003211">
    <property type="entry name" value="PRK04173.1"/>
    <property type="match status" value="1"/>
</dbReference>
<evidence type="ECO:0000256" key="2">
    <source>
        <dbReference type="ARBA" id="ARBA00008226"/>
    </source>
</evidence>
<dbReference type="InterPro" id="IPR033731">
    <property type="entry name" value="GlyRS-like_core"/>
</dbReference>
<dbReference type="GO" id="GO:0005737">
    <property type="term" value="C:cytoplasm"/>
    <property type="evidence" value="ECO:0007669"/>
    <property type="project" value="UniProtKB-SubCell"/>
</dbReference>
<dbReference type="STRING" id="273116.gene:9382223"/>
<dbReference type="InterPro" id="IPR045864">
    <property type="entry name" value="aa-tRNA-synth_II/BPL/LPL"/>
</dbReference>
<evidence type="ECO:0000256" key="4">
    <source>
        <dbReference type="ARBA" id="ARBA00022598"/>
    </source>
</evidence>
<feature type="domain" description="Aminoacyl-transfer RNA synthetases class-II family profile" evidence="10">
    <location>
        <begin position="5"/>
        <end position="369"/>
    </location>
</feature>
<reference evidence="11 12" key="2">
    <citation type="journal article" date="2000" name="Proc. Natl. Acad. Sci. U.S.A.">
        <title>Archaeal adaptation to higher temperatures revealed by genomic sequence of Thermoplasma volcanium.</title>
        <authorList>
            <person name="Kawashima T."/>
            <person name="Amano N."/>
            <person name="Koike H."/>
            <person name="Makino S."/>
            <person name="Higuchi S."/>
            <person name="Kawashima-Ohya Y."/>
            <person name="Watanabe K."/>
            <person name="Yamazaki M."/>
            <person name="Kanehori K."/>
            <person name="Kawamoto T."/>
            <person name="Nunoshiba T."/>
            <person name="Yamamoto Y."/>
            <person name="Aramaki H."/>
            <person name="Makino K."/>
            <person name="Suzuki M."/>
        </authorList>
    </citation>
    <scope>NUCLEOTIDE SEQUENCE [LARGE SCALE GENOMIC DNA]</scope>
    <source>
        <strain evidence="12">ATCC 51530 / DSM 4299 / JCM 9571 / NBRC 15438 / GSS1</strain>
    </source>
</reference>
<dbReference type="Proteomes" id="UP000001017">
    <property type="component" value="Chromosome"/>
</dbReference>
<reference evidence="11 12" key="1">
    <citation type="journal article" date="1999" name="Proc. Jpn. Acad.">
        <title>Determination of the complete genomic DNA sequence of Thermoplasma volvanium GSS1.</title>
        <authorList>
            <person name="Kawashima T."/>
            <person name="Yamamoto Y."/>
            <person name="Aramaki H."/>
            <person name="Nunoshiba T."/>
            <person name="Kawamoto T."/>
            <person name="Watanabe K."/>
            <person name="Yamazaki M."/>
            <person name="Kanehori K."/>
            <person name="Amano N."/>
            <person name="Ohya Y."/>
            <person name="Makino K."/>
            <person name="Suzuki M."/>
        </authorList>
    </citation>
    <scope>NUCLEOTIDE SEQUENCE [LARGE SCALE GENOMIC DNA]</scope>
    <source>
        <strain evidence="12">ATCC 51530 / DSM 4299 / JCM 9571 / NBRC 15438 / GSS1</strain>
    </source>
</reference>
<protein>
    <recommendedName>
        <fullName evidence="3">glycine--tRNA ligase</fullName>
        <ecNumber evidence="3">6.1.1.14</ecNumber>
    </recommendedName>
    <alternativeName>
        <fullName evidence="9">Diadenosine tetraphosphate synthetase</fullName>
    </alternativeName>
</protein>
<dbReference type="InterPro" id="IPR002315">
    <property type="entry name" value="tRNA-synt_gly"/>
</dbReference>
<evidence type="ECO:0000313" key="12">
    <source>
        <dbReference type="Proteomes" id="UP000001017"/>
    </source>
</evidence>
<dbReference type="InterPro" id="IPR002314">
    <property type="entry name" value="aa-tRNA-synt_IIb"/>
</dbReference>
<dbReference type="CDD" id="cd00774">
    <property type="entry name" value="GlyRS-like_core"/>
    <property type="match status" value="1"/>
</dbReference>
<dbReference type="KEGG" id="tvo:TVG1462161"/>
<dbReference type="PANTHER" id="PTHR10745:SF0">
    <property type="entry name" value="GLYCINE--TRNA LIGASE"/>
    <property type="match status" value="1"/>
</dbReference>
<dbReference type="SUPFAM" id="SSF55681">
    <property type="entry name" value="Class II aaRS and biotin synthetases"/>
    <property type="match status" value="1"/>
</dbReference>
<dbReference type="GO" id="GO:0005524">
    <property type="term" value="F:ATP binding"/>
    <property type="evidence" value="ECO:0007669"/>
    <property type="project" value="UniProtKB-KW"/>
</dbReference>
<dbReference type="Gene3D" id="3.30.930.10">
    <property type="entry name" value="Bira Bifunctional Protein, Domain 2"/>
    <property type="match status" value="2"/>
</dbReference>
<sequence>MSFEDVVELAKRRGFFWPSFSIYGGSSGFYDYGPLGTLLKDNIISIWKKSYAKEGAIFLDTPVIAPADVFKASGHLEKFSDIAVKCEKCKTAYKLENLLKSVGIDVPLNNVEKANAVLEEYDVKCPKCGAPLRGAYEFNLMFKVGTNELYLRPETAQGIFINFKNLYNYSRNTMPIIVCQVGKGFRNEISPRQALIRMREFTQAEVEVFYLNDSDFNPNGNSLKFKLLRNTGEEVTVDLKEALHSGIVKNPVMAYFLEKTYSILSSIGFNPNHLRAREHDPLERAHYSSETWDFEYLMDGEWIEIVGVSDRGTYDLGRHQQFSGENMEVDGNIPRVVEPSYGIDRIVLTILNDGYYIRDNGYKVLKLDPAVSPLHFAVFPLQRRDGLDAKAKELFNKIKQIDPFVYYDEGGNIGRRYARQDEIGTPFCITVDYETLEDSTVTIRERDSTKQVRENIEELLQKISDYPEYPTSLFKN</sequence>
<dbReference type="EMBL" id="BA000011">
    <property type="protein sequence ID" value="BAB60556.1"/>
    <property type="molecule type" value="Genomic_DNA"/>
</dbReference>
<evidence type="ECO:0000256" key="8">
    <source>
        <dbReference type="ARBA" id="ARBA00023146"/>
    </source>
</evidence>
<dbReference type="EC" id="6.1.1.14" evidence="3"/>
<evidence type="ECO:0000256" key="1">
    <source>
        <dbReference type="ARBA" id="ARBA00004496"/>
    </source>
</evidence>
<dbReference type="PROSITE" id="PS50862">
    <property type="entry name" value="AA_TRNA_LIGASE_II"/>
    <property type="match status" value="1"/>
</dbReference>
<dbReference type="InterPro" id="IPR004154">
    <property type="entry name" value="Anticodon-bd"/>
</dbReference>
<dbReference type="PRINTS" id="PR01043">
    <property type="entry name" value="TRNASYNTHGLY"/>
</dbReference>
<dbReference type="GO" id="GO:0006426">
    <property type="term" value="P:glycyl-tRNA aminoacylation"/>
    <property type="evidence" value="ECO:0007669"/>
    <property type="project" value="InterPro"/>
</dbReference>
<dbReference type="GO" id="GO:0004820">
    <property type="term" value="F:glycine-tRNA ligase activity"/>
    <property type="evidence" value="ECO:0007669"/>
    <property type="project" value="UniProtKB-EC"/>
</dbReference>
<gene>
    <name evidence="11" type="ORF">TVG1462161</name>
</gene>
<evidence type="ECO:0000256" key="3">
    <source>
        <dbReference type="ARBA" id="ARBA00012829"/>
    </source>
</evidence>
<dbReference type="InterPro" id="IPR027031">
    <property type="entry name" value="Gly-tRNA_synthase/POLG2"/>
</dbReference>
<dbReference type="RefSeq" id="WP_010917646.1">
    <property type="nucleotide sequence ID" value="NC_002689.2"/>
</dbReference>
<dbReference type="HOGENOM" id="CLU_015515_2_1_2"/>
<dbReference type="PaxDb" id="273116-14325653"/>
<proteinExistence type="inferred from homology"/>
<dbReference type="PANTHER" id="PTHR10745">
    <property type="entry name" value="GLYCYL-TRNA SYNTHETASE/DNA POLYMERASE SUBUNIT GAMMA-2"/>
    <property type="match status" value="1"/>
</dbReference>
<dbReference type="InterPro" id="IPR036621">
    <property type="entry name" value="Anticodon-bd_dom_sf"/>
</dbReference>
<dbReference type="Pfam" id="PF00587">
    <property type="entry name" value="tRNA-synt_2b"/>
    <property type="match status" value="1"/>
</dbReference>
<dbReference type="CDD" id="cd00858">
    <property type="entry name" value="GlyRS_anticodon"/>
    <property type="match status" value="1"/>
</dbReference>
<dbReference type="eggNOG" id="arCOG00405">
    <property type="taxonomic scope" value="Archaea"/>
</dbReference>
<dbReference type="PhylomeDB" id="Q978K1"/>
<dbReference type="OrthoDB" id="6113at2157"/>
<dbReference type="Pfam" id="PF03129">
    <property type="entry name" value="HGTP_anticodon"/>
    <property type="match status" value="1"/>
</dbReference>
<evidence type="ECO:0000256" key="7">
    <source>
        <dbReference type="ARBA" id="ARBA00022917"/>
    </source>
</evidence>
<keyword evidence="5" id="KW-0547">Nucleotide-binding</keyword>